<feature type="compositionally biased region" description="Polar residues" evidence="1">
    <location>
        <begin position="1"/>
        <end position="11"/>
    </location>
</feature>
<feature type="region of interest" description="Disordered" evidence="1">
    <location>
        <begin position="83"/>
        <end position="163"/>
    </location>
</feature>
<organism evidence="2 3">
    <name type="scientific">Dendrothele bispora (strain CBS 962.96)</name>
    <dbReference type="NCBI Taxonomy" id="1314807"/>
    <lineage>
        <taxon>Eukaryota</taxon>
        <taxon>Fungi</taxon>
        <taxon>Dikarya</taxon>
        <taxon>Basidiomycota</taxon>
        <taxon>Agaricomycotina</taxon>
        <taxon>Agaricomycetes</taxon>
        <taxon>Agaricomycetidae</taxon>
        <taxon>Agaricales</taxon>
        <taxon>Agaricales incertae sedis</taxon>
        <taxon>Dendrothele</taxon>
    </lineage>
</organism>
<reference evidence="2 3" key="1">
    <citation type="journal article" date="2019" name="Nat. Ecol. Evol.">
        <title>Megaphylogeny resolves global patterns of mushroom evolution.</title>
        <authorList>
            <person name="Varga T."/>
            <person name="Krizsan K."/>
            <person name="Foldi C."/>
            <person name="Dima B."/>
            <person name="Sanchez-Garcia M."/>
            <person name="Sanchez-Ramirez S."/>
            <person name="Szollosi G.J."/>
            <person name="Szarkandi J.G."/>
            <person name="Papp V."/>
            <person name="Albert L."/>
            <person name="Andreopoulos W."/>
            <person name="Angelini C."/>
            <person name="Antonin V."/>
            <person name="Barry K.W."/>
            <person name="Bougher N.L."/>
            <person name="Buchanan P."/>
            <person name="Buyck B."/>
            <person name="Bense V."/>
            <person name="Catcheside P."/>
            <person name="Chovatia M."/>
            <person name="Cooper J."/>
            <person name="Damon W."/>
            <person name="Desjardin D."/>
            <person name="Finy P."/>
            <person name="Geml J."/>
            <person name="Haridas S."/>
            <person name="Hughes K."/>
            <person name="Justo A."/>
            <person name="Karasinski D."/>
            <person name="Kautmanova I."/>
            <person name="Kiss B."/>
            <person name="Kocsube S."/>
            <person name="Kotiranta H."/>
            <person name="LaButti K.M."/>
            <person name="Lechner B.E."/>
            <person name="Liimatainen K."/>
            <person name="Lipzen A."/>
            <person name="Lukacs Z."/>
            <person name="Mihaltcheva S."/>
            <person name="Morgado L.N."/>
            <person name="Niskanen T."/>
            <person name="Noordeloos M.E."/>
            <person name="Ohm R.A."/>
            <person name="Ortiz-Santana B."/>
            <person name="Ovrebo C."/>
            <person name="Racz N."/>
            <person name="Riley R."/>
            <person name="Savchenko A."/>
            <person name="Shiryaev A."/>
            <person name="Soop K."/>
            <person name="Spirin V."/>
            <person name="Szebenyi C."/>
            <person name="Tomsovsky M."/>
            <person name="Tulloss R.E."/>
            <person name="Uehling J."/>
            <person name="Grigoriev I.V."/>
            <person name="Vagvolgyi C."/>
            <person name="Papp T."/>
            <person name="Martin F.M."/>
            <person name="Miettinen O."/>
            <person name="Hibbett D.S."/>
            <person name="Nagy L.G."/>
        </authorList>
    </citation>
    <scope>NUCLEOTIDE SEQUENCE [LARGE SCALE GENOMIC DNA]</scope>
    <source>
        <strain evidence="2 3">CBS 962.96</strain>
    </source>
</reference>
<gene>
    <name evidence="2" type="ORF">K435DRAFT_871131</name>
</gene>
<sequence>MSAPNTPSHSFPRNLDTPATPSHTSPSHSHSTYSYHVPPPNYAYYHTYPFNPQIQQYGLPPGGFSSQTMQPIQFHDMTNQITQAASASVASVSTNKRKRNTRSRPNKNSRTSSTRAAPEGTQTHQNESDPVVDSDVEPDPESSTPIVRLTGVGPINTSHEPSAFEADTHYGSLVRHPKEQNATDASDVWYFMRALKSDGPLNSLPPGEEPNWLIRPPKNEYTHLGCKLCPLTRRAWRNSDGQTKTLRKHLRSHGKTWTEIILIKKLKGWEKLARDLPTETETRARPPFTLEGFYERLLKWIAVDDQPGTIVVVGPRTILRTLV</sequence>
<name>A0A4S8L4T7_DENBC</name>
<evidence type="ECO:0000256" key="1">
    <source>
        <dbReference type="SAM" id="MobiDB-lite"/>
    </source>
</evidence>
<dbReference type="OrthoDB" id="3250324at2759"/>
<accession>A0A4S8L4T7</accession>
<feature type="compositionally biased region" description="Low complexity" evidence="1">
    <location>
        <begin position="17"/>
        <end position="33"/>
    </location>
</feature>
<feature type="compositionally biased region" description="Basic residues" evidence="1">
    <location>
        <begin position="95"/>
        <end position="107"/>
    </location>
</feature>
<evidence type="ECO:0000313" key="3">
    <source>
        <dbReference type="Proteomes" id="UP000297245"/>
    </source>
</evidence>
<feature type="compositionally biased region" description="Low complexity" evidence="1">
    <location>
        <begin position="84"/>
        <end position="93"/>
    </location>
</feature>
<feature type="region of interest" description="Disordered" evidence="1">
    <location>
        <begin position="1"/>
        <end position="33"/>
    </location>
</feature>
<proteinExistence type="predicted"/>
<dbReference type="AlphaFoldDB" id="A0A4S8L4T7"/>
<dbReference type="EMBL" id="ML179653">
    <property type="protein sequence ID" value="THU83592.1"/>
    <property type="molecule type" value="Genomic_DNA"/>
</dbReference>
<dbReference type="Proteomes" id="UP000297245">
    <property type="component" value="Unassembled WGS sequence"/>
</dbReference>
<evidence type="ECO:0000313" key="2">
    <source>
        <dbReference type="EMBL" id="THU83592.1"/>
    </source>
</evidence>
<protein>
    <submittedName>
        <fullName evidence="2">Uncharacterized protein</fullName>
    </submittedName>
</protein>
<keyword evidence="3" id="KW-1185">Reference proteome</keyword>
<feature type="compositionally biased region" description="Polar residues" evidence="1">
    <location>
        <begin position="108"/>
        <end position="125"/>
    </location>
</feature>
<feature type="compositionally biased region" description="Acidic residues" evidence="1">
    <location>
        <begin position="130"/>
        <end position="140"/>
    </location>
</feature>